<reference evidence="1 3" key="2">
    <citation type="journal article" date="2014" name="BMC Genomics">
        <title>An improved genome release (version Mt4.0) for the model legume Medicago truncatula.</title>
        <authorList>
            <person name="Tang H."/>
            <person name="Krishnakumar V."/>
            <person name="Bidwell S."/>
            <person name="Rosen B."/>
            <person name="Chan A."/>
            <person name="Zhou S."/>
            <person name="Gentzbittel L."/>
            <person name="Childs K.L."/>
            <person name="Yandell M."/>
            <person name="Gundlach H."/>
            <person name="Mayer K.F."/>
            <person name="Schwartz D.C."/>
            <person name="Town C.D."/>
        </authorList>
    </citation>
    <scope>GENOME REANNOTATION</scope>
    <source>
        <strain evidence="2 3">cv. Jemalong A17</strain>
    </source>
</reference>
<name>G7I2S2_MEDTR</name>
<sequence>MVHIALIHKVKDHRSEYMRVCVSEGRFNYILNCLHPPQNSSGIALEDKWLTLPNMGHIVATCYNRVVVELTNHEISISETFSQLEADHLNQKPISRALV</sequence>
<dbReference type="PaxDb" id="3880-AES61827"/>
<protein>
    <submittedName>
        <fullName evidence="1 2">Uncharacterized protein</fullName>
    </submittedName>
</protein>
<evidence type="ECO:0000313" key="1">
    <source>
        <dbReference type="EMBL" id="AES61827.2"/>
    </source>
</evidence>
<keyword evidence="3" id="KW-1185">Reference proteome</keyword>
<reference evidence="2" key="3">
    <citation type="submission" date="2015-04" db="UniProtKB">
        <authorList>
            <consortium name="EnsemblPlants"/>
        </authorList>
    </citation>
    <scope>IDENTIFICATION</scope>
    <source>
        <strain evidence="2">cv. Jemalong A17</strain>
    </source>
</reference>
<organism evidence="1 3">
    <name type="scientific">Medicago truncatula</name>
    <name type="common">Barrel medic</name>
    <name type="synonym">Medicago tribuloides</name>
    <dbReference type="NCBI Taxonomy" id="3880"/>
    <lineage>
        <taxon>Eukaryota</taxon>
        <taxon>Viridiplantae</taxon>
        <taxon>Streptophyta</taxon>
        <taxon>Embryophyta</taxon>
        <taxon>Tracheophyta</taxon>
        <taxon>Spermatophyta</taxon>
        <taxon>Magnoliopsida</taxon>
        <taxon>eudicotyledons</taxon>
        <taxon>Gunneridae</taxon>
        <taxon>Pentapetalae</taxon>
        <taxon>rosids</taxon>
        <taxon>fabids</taxon>
        <taxon>Fabales</taxon>
        <taxon>Fabaceae</taxon>
        <taxon>Papilionoideae</taxon>
        <taxon>50 kb inversion clade</taxon>
        <taxon>NPAAA clade</taxon>
        <taxon>Hologalegina</taxon>
        <taxon>IRL clade</taxon>
        <taxon>Trifolieae</taxon>
        <taxon>Medicago</taxon>
    </lineage>
</organism>
<dbReference type="EMBL" id="CM001217">
    <property type="protein sequence ID" value="AES61827.2"/>
    <property type="molecule type" value="Genomic_DNA"/>
</dbReference>
<dbReference type="EnsemblPlants" id="AES61827">
    <property type="protein sequence ID" value="AES61827"/>
    <property type="gene ID" value="MTR_1g089160"/>
</dbReference>
<gene>
    <name evidence="1" type="ordered locus">MTR_1g089160</name>
</gene>
<evidence type="ECO:0000313" key="3">
    <source>
        <dbReference type="Proteomes" id="UP000002051"/>
    </source>
</evidence>
<accession>A0A0C3URT9</accession>
<proteinExistence type="predicted"/>
<dbReference type="AlphaFoldDB" id="G7I2S2"/>
<reference evidence="1 3" key="1">
    <citation type="journal article" date="2011" name="Nature">
        <title>The Medicago genome provides insight into the evolution of rhizobial symbioses.</title>
        <authorList>
            <person name="Young N.D."/>
            <person name="Debelle F."/>
            <person name="Oldroyd G.E."/>
            <person name="Geurts R."/>
            <person name="Cannon S.B."/>
            <person name="Udvardi M.K."/>
            <person name="Benedito V.A."/>
            <person name="Mayer K.F."/>
            <person name="Gouzy J."/>
            <person name="Schoof H."/>
            <person name="Van de Peer Y."/>
            <person name="Proost S."/>
            <person name="Cook D.R."/>
            <person name="Meyers B.C."/>
            <person name="Spannagl M."/>
            <person name="Cheung F."/>
            <person name="De Mita S."/>
            <person name="Krishnakumar V."/>
            <person name="Gundlach H."/>
            <person name="Zhou S."/>
            <person name="Mudge J."/>
            <person name="Bharti A.K."/>
            <person name="Murray J.D."/>
            <person name="Naoumkina M.A."/>
            <person name="Rosen B."/>
            <person name="Silverstein K.A."/>
            <person name="Tang H."/>
            <person name="Rombauts S."/>
            <person name="Zhao P.X."/>
            <person name="Zhou P."/>
            <person name="Barbe V."/>
            <person name="Bardou P."/>
            <person name="Bechner M."/>
            <person name="Bellec A."/>
            <person name="Berger A."/>
            <person name="Berges H."/>
            <person name="Bidwell S."/>
            <person name="Bisseling T."/>
            <person name="Choisne N."/>
            <person name="Couloux A."/>
            <person name="Denny R."/>
            <person name="Deshpande S."/>
            <person name="Dai X."/>
            <person name="Doyle J.J."/>
            <person name="Dudez A.M."/>
            <person name="Farmer A.D."/>
            <person name="Fouteau S."/>
            <person name="Franken C."/>
            <person name="Gibelin C."/>
            <person name="Gish J."/>
            <person name="Goldstein S."/>
            <person name="Gonzalez A.J."/>
            <person name="Green P.J."/>
            <person name="Hallab A."/>
            <person name="Hartog M."/>
            <person name="Hua A."/>
            <person name="Humphray S.J."/>
            <person name="Jeong D.H."/>
            <person name="Jing Y."/>
            <person name="Jocker A."/>
            <person name="Kenton S.M."/>
            <person name="Kim D.J."/>
            <person name="Klee K."/>
            <person name="Lai H."/>
            <person name="Lang C."/>
            <person name="Lin S."/>
            <person name="Macmil S.L."/>
            <person name="Magdelenat G."/>
            <person name="Matthews L."/>
            <person name="McCorrison J."/>
            <person name="Monaghan E.L."/>
            <person name="Mun J.H."/>
            <person name="Najar F.Z."/>
            <person name="Nicholson C."/>
            <person name="Noirot C."/>
            <person name="O'Bleness M."/>
            <person name="Paule C.R."/>
            <person name="Poulain J."/>
            <person name="Prion F."/>
            <person name="Qin B."/>
            <person name="Qu C."/>
            <person name="Retzel E.F."/>
            <person name="Riddle C."/>
            <person name="Sallet E."/>
            <person name="Samain S."/>
            <person name="Samson N."/>
            <person name="Sanders I."/>
            <person name="Saurat O."/>
            <person name="Scarpelli C."/>
            <person name="Schiex T."/>
            <person name="Segurens B."/>
            <person name="Severin A.J."/>
            <person name="Sherrier D.J."/>
            <person name="Shi R."/>
            <person name="Sims S."/>
            <person name="Singer S.R."/>
            <person name="Sinharoy S."/>
            <person name="Sterck L."/>
            <person name="Viollet A."/>
            <person name="Wang B.B."/>
            <person name="Wang K."/>
            <person name="Wang M."/>
            <person name="Wang X."/>
            <person name="Warfsmann J."/>
            <person name="Weissenbach J."/>
            <person name="White D.D."/>
            <person name="White J.D."/>
            <person name="Wiley G.B."/>
            <person name="Wincker P."/>
            <person name="Xing Y."/>
            <person name="Yang L."/>
            <person name="Yao Z."/>
            <person name="Ying F."/>
            <person name="Zhai J."/>
            <person name="Zhou L."/>
            <person name="Zuber A."/>
            <person name="Denarie J."/>
            <person name="Dixon R.A."/>
            <person name="May G.D."/>
            <person name="Schwartz D.C."/>
            <person name="Rogers J."/>
            <person name="Quetier F."/>
            <person name="Town C.D."/>
            <person name="Roe B.A."/>
        </authorList>
    </citation>
    <scope>NUCLEOTIDE SEQUENCE [LARGE SCALE GENOMIC DNA]</scope>
    <source>
        <strain evidence="1">A17</strain>
        <strain evidence="2 3">cv. Jemalong A17</strain>
    </source>
</reference>
<accession>G7I2S2</accession>
<dbReference type="HOGENOM" id="CLU_2323910_0_0_1"/>
<evidence type="ECO:0000313" key="2">
    <source>
        <dbReference type="EnsemblPlants" id="AES61827"/>
    </source>
</evidence>
<dbReference type="Proteomes" id="UP000002051">
    <property type="component" value="Unassembled WGS sequence"/>
</dbReference>